<gene>
    <name evidence="8" type="ORF">IDH44_01070</name>
</gene>
<dbReference type="InterPro" id="IPR011009">
    <property type="entry name" value="Kinase-like_dom_sf"/>
</dbReference>
<organism evidence="8 9">
    <name type="scientific">Paenibacillus sabuli</name>
    <dbReference type="NCBI Taxonomy" id="2772509"/>
    <lineage>
        <taxon>Bacteria</taxon>
        <taxon>Bacillati</taxon>
        <taxon>Bacillota</taxon>
        <taxon>Bacilli</taxon>
        <taxon>Bacillales</taxon>
        <taxon>Paenibacillaceae</taxon>
        <taxon>Paenibacillus</taxon>
    </lineage>
</organism>
<evidence type="ECO:0000256" key="5">
    <source>
        <dbReference type="ARBA" id="ARBA00037982"/>
    </source>
</evidence>
<dbReference type="Proteomes" id="UP000621560">
    <property type="component" value="Unassembled WGS sequence"/>
</dbReference>
<keyword evidence="9" id="KW-1185">Reference proteome</keyword>
<keyword evidence="6" id="KW-0472">Membrane</keyword>
<evidence type="ECO:0000313" key="8">
    <source>
        <dbReference type="EMBL" id="MBD2843767.1"/>
    </source>
</evidence>
<dbReference type="Pfam" id="PF00069">
    <property type="entry name" value="Pkinase"/>
    <property type="match status" value="1"/>
</dbReference>
<keyword evidence="6" id="KW-1133">Transmembrane helix</keyword>
<dbReference type="EMBL" id="JACXIZ010000004">
    <property type="protein sequence ID" value="MBD2843767.1"/>
    <property type="molecule type" value="Genomic_DNA"/>
</dbReference>
<keyword evidence="6" id="KW-0812">Transmembrane</keyword>
<name>A0A927GQH4_9BACL</name>
<sequence>MLHEKGIVHRDIKPSNIYYYNDVWVFGDFGLVDYPEKTDLTEKGESVGPKNTIAPEMKRDAINANGKPADVYSLAKTFYFIVGGGFMIKRSISFLFIFMLFLTGCTTYKNVKTEQLTDFKKSVRTEYKEIADLKIQMAPTRVAFNYYLKENTDKEVSEKIFIETRELILTEEFKETTIEKSYFKHYAEGDDQPYPHIIIRFHSNQKDKADYEYMSSYYGTGVEGVNATDRSIDNYQTWYFDDYEKTPVIVTP</sequence>
<feature type="transmembrane region" description="Helical" evidence="6">
    <location>
        <begin position="78"/>
        <end position="102"/>
    </location>
</feature>
<reference evidence="8" key="1">
    <citation type="submission" date="2020-09" db="EMBL/GenBank/DDBJ databases">
        <title>A novel bacterium of genus Paenibacillus, isolated from South China Sea.</title>
        <authorList>
            <person name="Huang H."/>
            <person name="Mo K."/>
            <person name="Hu Y."/>
        </authorList>
    </citation>
    <scope>NUCLEOTIDE SEQUENCE</scope>
    <source>
        <strain evidence="8">IB182496</strain>
    </source>
</reference>
<dbReference type="AlphaFoldDB" id="A0A927GQH4"/>
<evidence type="ECO:0000256" key="2">
    <source>
        <dbReference type="ARBA" id="ARBA00022741"/>
    </source>
</evidence>
<evidence type="ECO:0000259" key="7">
    <source>
        <dbReference type="PROSITE" id="PS50011"/>
    </source>
</evidence>
<comment type="similarity">
    <text evidence="5">Belongs to the protein kinase superfamily. Ser/Thr protein kinase family. GCN2 subfamily.</text>
</comment>
<evidence type="ECO:0000256" key="1">
    <source>
        <dbReference type="ARBA" id="ARBA00022679"/>
    </source>
</evidence>
<dbReference type="SUPFAM" id="SSF56112">
    <property type="entry name" value="Protein kinase-like (PK-like)"/>
    <property type="match status" value="1"/>
</dbReference>
<dbReference type="GO" id="GO:0005524">
    <property type="term" value="F:ATP binding"/>
    <property type="evidence" value="ECO:0007669"/>
    <property type="project" value="UniProtKB-KW"/>
</dbReference>
<dbReference type="InterPro" id="IPR050339">
    <property type="entry name" value="CC_SR_Kinase"/>
</dbReference>
<dbReference type="Gene3D" id="1.10.510.10">
    <property type="entry name" value="Transferase(Phosphotransferase) domain 1"/>
    <property type="match status" value="1"/>
</dbReference>
<dbReference type="PROSITE" id="PS50011">
    <property type="entry name" value="PROTEIN_KINASE_DOM"/>
    <property type="match status" value="1"/>
</dbReference>
<keyword evidence="1" id="KW-0808">Transferase</keyword>
<dbReference type="GO" id="GO:0005737">
    <property type="term" value="C:cytoplasm"/>
    <property type="evidence" value="ECO:0007669"/>
    <property type="project" value="TreeGrafter"/>
</dbReference>
<evidence type="ECO:0000256" key="3">
    <source>
        <dbReference type="ARBA" id="ARBA00022777"/>
    </source>
</evidence>
<keyword evidence="3 8" id="KW-0418">Kinase</keyword>
<feature type="domain" description="Protein kinase" evidence="7">
    <location>
        <begin position="1"/>
        <end position="199"/>
    </location>
</feature>
<evidence type="ECO:0000256" key="6">
    <source>
        <dbReference type="SAM" id="Phobius"/>
    </source>
</evidence>
<proteinExistence type="inferred from homology"/>
<keyword evidence="2" id="KW-0547">Nucleotide-binding</keyword>
<dbReference type="PROSITE" id="PS00108">
    <property type="entry name" value="PROTEIN_KINASE_ST"/>
    <property type="match status" value="1"/>
</dbReference>
<keyword evidence="4" id="KW-0067">ATP-binding</keyword>
<protein>
    <submittedName>
        <fullName evidence="8">Protein kinase</fullName>
    </submittedName>
</protein>
<dbReference type="InterPro" id="IPR000719">
    <property type="entry name" value="Prot_kinase_dom"/>
</dbReference>
<evidence type="ECO:0000313" key="9">
    <source>
        <dbReference type="Proteomes" id="UP000621560"/>
    </source>
</evidence>
<dbReference type="GO" id="GO:0004672">
    <property type="term" value="F:protein kinase activity"/>
    <property type="evidence" value="ECO:0007669"/>
    <property type="project" value="InterPro"/>
</dbReference>
<accession>A0A927GQH4</accession>
<dbReference type="InterPro" id="IPR008271">
    <property type="entry name" value="Ser/Thr_kinase_AS"/>
</dbReference>
<comment type="caution">
    <text evidence="8">The sequence shown here is derived from an EMBL/GenBank/DDBJ whole genome shotgun (WGS) entry which is preliminary data.</text>
</comment>
<dbReference type="PANTHER" id="PTHR11042">
    <property type="entry name" value="EUKARYOTIC TRANSLATION INITIATION FACTOR 2-ALPHA KINASE EIF2-ALPHA KINASE -RELATED"/>
    <property type="match status" value="1"/>
</dbReference>
<evidence type="ECO:0000256" key="4">
    <source>
        <dbReference type="ARBA" id="ARBA00022840"/>
    </source>
</evidence>